<reference evidence="3" key="1">
    <citation type="submission" date="2019-04" db="EMBL/GenBank/DDBJ databases">
        <title>Friends and foes A comparative genomics studyof 23 Aspergillus species from section Flavi.</title>
        <authorList>
            <consortium name="DOE Joint Genome Institute"/>
            <person name="Kjaerbolling I."/>
            <person name="Vesth T."/>
            <person name="Frisvad J.C."/>
            <person name="Nybo J.L."/>
            <person name="Theobald S."/>
            <person name="Kildgaard S."/>
            <person name="Isbrandt T."/>
            <person name="Kuo A."/>
            <person name="Sato A."/>
            <person name="Lyhne E.K."/>
            <person name="Kogle M.E."/>
            <person name="Wiebenga A."/>
            <person name="Kun R.S."/>
            <person name="Lubbers R.J."/>
            <person name="Makela M.R."/>
            <person name="Barry K."/>
            <person name="Chovatia M."/>
            <person name="Clum A."/>
            <person name="Daum C."/>
            <person name="Haridas S."/>
            <person name="He G."/>
            <person name="LaButti K."/>
            <person name="Lipzen A."/>
            <person name="Mondo S."/>
            <person name="Riley R."/>
            <person name="Salamov A."/>
            <person name="Simmons B.A."/>
            <person name="Magnuson J.K."/>
            <person name="Henrissat B."/>
            <person name="Mortensen U.H."/>
            <person name="Larsen T.O."/>
            <person name="Devries R.P."/>
            <person name="Grigoriev I.V."/>
            <person name="Machida M."/>
            <person name="Baker S.E."/>
            <person name="Andersen M.R."/>
        </authorList>
    </citation>
    <scope>NUCLEOTIDE SEQUENCE [LARGE SCALE GENOMIC DNA]</scope>
    <source>
        <strain evidence="3">IBT 14317</strain>
    </source>
</reference>
<dbReference type="CDD" id="cd14688">
    <property type="entry name" value="bZIP_YAP"/>
    <property type="match status" value="1"/>
</dbReference>
<evidence type="ECO:0000256" key="2">
    <source>
        <dbReference type="SAM" id="MobiDB-lite"/>
    </source>
</evidence>
<dbReference type="AlphaFoldDB" id="A0A5N7C264"/>
<protein>
    <recommendedName>
        <fullName evidence="4">BZIP domain-containing protein</fullName>
    </recommendedName>
</protein>
<dbReference type="InterPro" id="IPR046347">
    <property type="entry name" value="bZIP_sf"/>
</dbReference>
<feature type="region of interest" description="Disordered" evidence="2">
    <location>
        <begin position="1"/>
        <end position="39"/>
    </location>
</feature>
<evidence type="ECO:0000256" key="1">
    <source>
        <dbReference type="SAM" id="Coils"/>
    </source>
</evidence>
<accession>A0A5N7C264</accession>
<dbReference type="Gene3D" id="1.20.5.170">
    <property type="match status" value="1"/>
</dbReference>
<dbReference type="GO" id="GO:0003700">
    <property type="term" value="F:DNA-binding transcription factor activity"/>
    <property type="evidence" value="ECO:0007669"/>
    <property type="project" value="InterPro"/>
</dbReference>
<dbReference type="EMBL" id="ML735282">
    <property type="protein sequence ID" value="KAE8388165.1"/>
    <property type="molecule type" value="Genomic_DNA"/>
</dbReference>
<proteinExistence type="predicted"/>
<feature type="compositionally biased region" description="Basic residues" evidence="2">
    <location>
        <begin position="15"/>
        <end position="24"/>
    </location>
</feature>
<dbReference type="OrthoDB" id="3555317at2759"/>
<dbReference type="SUPFAM" id="SSF57959">
    <property type="entry name" value="Leucine zipper domain"/>
    <property type="match status" value="1"/>
</dbReference>
<dbReference type="Proteomes" id="UP000326877">
    <property type="component" value="Unassembled WGS sequence"/>
</dbReference>
<evidence type="ECO:0000313" key="3">
    <source>
        <dbReference type="EMBL" id="KAE8388165.1"/>
    </source>
</evidence>
<gene>
    <name evidence="3" type="ORF">BDV23DRAFT_159707</name>
</gene>
<name>A0A5N7C264_PETAA</name>
<organism evidence="3">
    <name type="scientific">Petromyces alliaceus</name>
    <name type="common">Aspergillus alliaceus</name>
    <dbReference type="NCBI Taxonomy" id="209559"/>
    <lineage>
        <taxon>Eukaryota</taxon>
        <taxon>Fungi</taxon>
        <taxon>Dikarya</taxon>
        <taxon>Ascomycota</taxon>
        <taxon>Pezizomycotina</taxon>
        <taxon>Eurotiomycetes</taxon>
        <taxon>Eurotiomycetidae</taxon>
        <taxon>Eurotiales</taxon>
        <taxon>Aspergillaceae</taxon>
        <taxon>Aspergillus</taxon>
        <taxon>Aspergillus subgen. Circumdati</taxon>
    </lineage>
</organism>
<dbReference type="PANTHER" id="PTHR40618">
    <property type="entry name" value="B-ZIP TRANSCRIPTION FACTOR (EUROFUNG)-RELATED"/>
    <property type="match status" value="1"/>
</dbReference>
<keyword evidence="1" id="KW-0175">Coiled coil</keyword>
<dbReference type="PANTHER" id="PTHR40618:SF1">
    <property type="entry name" value="B-ZIP TRANSCRIPTION FACTOR (EUROFUNG)"/>
    <property type="match status" value="1"/>
</dbReference>
<evidence type="ECO:0008006" key="4">
    <source>
        <dbReference type="Google" id="ProtNLM"/>
    </source>
</evidence>
<feature type="coiled-coil region" evidence="1">
    <location>
        <begin position="47"/>
        <end position="74"/>
    </location>
</feature>
<sequence length="433" mass="48725">MADSRTPSPDECHTGRRKRGRPKSQIRQDMSPNRRRTQVRLAQRAYRSRKEAELQALKTQVHELEMLVEQMNATFLSFTDDLIKSGVLSTCPDVALRLHQTIAQSLSFANRVVSVAADDADPPDTEGNAVETRARGGVVDTTEGDVANANDDPYNIAEIPLPDIQELAVQAQREDSSQDPFAVTPKHDIAVPEIPTQVTSLYPTPLFFNTPLSGTHILERASFAHRLYRACVERGYQCLTNPSHQLEELEELAYKFRLPMKLFPLQHIRAHFEKFLSDGYHGALMELNVPFISIGGAGTHFQHQQRSYLTDNASFQPSTIQVATERVDPDMRGDWFDCYDVEGYLEKCRIVPVRGLPLAKMTFPTLPGLKRALRHQQTSSLSTSQQSENPKIIDETTLIEMLRMSCVCLGRVPGFPRATVESFANEFSIYYSS</sequence>